<dbReference type="Proteomes" id="UP000791080">
    <property type="component" value="Unassembled WGS sequence"/>
</dbReference>
<evidence type="ECO:0000256" key="1">
    <source>
        <dbReference type="ARBA" id="ARBA00022833"/>
    </source>
</evidence>
<sequence length="242" mass="26242">MSVSISGEGTSEDVWRGWAAPREWPELDLEAAGVALTPVVVAPHPDDEVFGVGGVMTVLGGAQVVAVTDGDAAHPGAGAYSPAQLAIMRRFESAQALRRLGLRDSAVRTLGQLDGAVDEKSLTKELEGLLRPGQWCFATWRGDGHPDHEAVGRASAEACERTGARLWEYPIWMWHWASPDDPRVPWHRARRITLRTGVVEAKRHAAAAYESQLRPLDPGAAAPALAPTMVERLLRNYEVVFG</sequence>
<dbReference type="Gene3D" id="3.40.50.10320">
    <property type="entry name" value="LmbE-like"/>
    <property type="match status" value="1"/>
</dbReference>
<comment type="caution">
    <text evidence="2">The sequence shown here is derived from an EMBL/GenBank/DDBJ whole genome shotgun (WGS) entry which is preliminary data.</text>
</comment>
<dbReference type="InterPro" id="IPR024078">
    <property type="entry name" value="LmbE-like_dom_sf"/>
</dbReference>
<proteinExistence type="predicted"/>
<keyword evidence="3" id="KW-1185">Reference proteome</keyword>
<dbReference type="EMBL" id="AUBJ02000001">
    <property type="protein sequence ID" value="MCP2329895.1"/>
    <property type="molecule type" value="Genomic_DNA"/>
</dbReference>
<evidence type="ECO:0000313" key="3">
    <source>
        <dbReference type="Proteomes" id="UP000791080"/>
    </source>
</evidence>
<dbReference type="InterPro" id="IPR003737">
    <property type="entry name" value="GlcNAc_PI_deacetylase-related"/>
</dbReference>
<evidence type="ECO:0000313" key="2">
    <source>
        <dbReference type="EMBL" id="MCP2329895.1"/>
    </source>
</evidence>
<accession>A0ABT1JBL5</accession>
<reference evidence="2 3" key="1">
    <citation type="submission" date="2013-07" db="EMBL/GenBank/DDBJ databases">
        <authorList>
            <consortium name="DOE Joint Genome Institute"/>
            <person name="Reeve W."/>
            <person name="Huntemann M."/>
            <person name="Han J."/>
            <person name="Chen A."/>
            <person name="Kyrpides N."/>
            <person name="Mavromatis K."/>
            <person name="Markowitz V."/>
            <person name="Palaniappan K."/>
            <person name="Ivanova N."/>
            <person name="Schaumberg A."/>
            <person name="Pati A."/>
            <person name="Liolios K."/>
            <person name="Nordberg H.P."/>
            <person name="Cantor M.N."/>
            <person name="Hua S.X."/>
            <person name="Woyke T."/>
        </authorList>
    </citation>
    <scope>NUCLEOTIDE SEQUENCE [LARGE SCALE GENOMIC DNA]</scope>
    <source>
        <strain evidence="2 3">DSM 43889</strain>
    </source>
</reference>
<dbReference type="SUPFAM" id="SSF102588">
    <property type="entry name" value="LmbE-like"/>
    <property type="match status" value="1"/>
</dbReference>
<protein>
    <submittedName>
        <fullName evidence="2">N-acetylglucosaminyl deacetylase, LmbE family</fullName>
    </submittedName>
</protein>
<keyword evidence="1" id="KW-0862">Zinc</keyword>
<gene>
    <name evidence="2" type="ORF">G443_000165</name>
</gene>
<dbReference type="RefSeq" id="WP_026418728.1">
    <property type="nucleotide sequence ID" value="NZ_AUBJ02000001.1"/>
</dbReference>
<name>A0ABT1JBL5_ACTCY</name>
<dbReference type="Pfam" id="PF02585">
    <property type="entry name" value="PIG-L"/>
    <property type="match status" value="1"/>
</dbReference>
<organism evidence="2 3">
    <name type="scientific">Actinoalloteichus caeruleus DSM 43889</name>
    <dbReference type="NCBI Taxonomy" id="1120930"/>
    <lineage>
        <taxon>Bacteria</taxon>
        <taxon>Bacillati</taxon>
        <taxon>Actinomycetota</taxon>
        <taxon>Actinomycetes</taxon>
        <taxon>Pseudonocardiales</taxon>
        <taxon>Pseudonocardiaceae</taxon>
        <taxon>Actinoalloteichus</taxon>
        <taxon>Actinoalloteichus cyanogriseus</taxon>
    </lineage>
</organism>
<reference evidence="2 3" key="2">
    <citation type="submission" date="2022-06" db="EMBL/GenBank/DDBJ databases">
        <title>Genomic Encyclopedia of Type Strains, Phase I: the one thousand microbial genomes (KMG-I) project.</title>
        <authorList>
            <person name="Kyrpides N."/>
        </authorList>
    </citation>
    <scope>NUCLEOTIDE SEQUENCE [LARGE SCALE GENOMIC DNA]</scope>
    <source>
        <strain evidence="2 3">DSM 43889</strain>
    </source>
</reference>